<name>A0ABQ0FA02_APOSI</name>
<dbReference type="Proteomes" id="UP001623349">
    <property type="component" value="Unassembled WGS sequence"/>
</dbReference>
<gene>
    <name evidence="2" type="ORF">APTSU1_001110600</name>
</gene>
<evidence type="ECO:0000313" key="3">
    <source>
        <dbReference type="Proteomes" id="UP001623349"/>
    </source>
</evidence>
<proteinExistence type="predicted"/>
<feature type="region of interest" description="Disordered" evidence="1">
    <location>
        <begin position="1"/>
        <end position="51"/>
    </location>
</feature>
<feature type="compositionally biased region" description="Low complexity" evidence="1">
    <location>
        <begin position="1"/>
        <end position="21"/>
    </location>
</feature>
<sequence length="101" mass="11071">MLSSGADGNNSSPNSPASFSGHTTPSQQPEPVLDVEETVERQQGKEYDHDLSETEKAIVREMCNMLYGGNLEMLQARVLELGNICQETSTKGLCEKHCLQT</sequence>
<dbReference type="EMBL" id="BAAFST010000011">
    <property type="protein sequence ID" value="GAB1295871.1"/>
    <property type="molecule type" value="Genomic_DNA"/>
</dbReference>
<organism evidence="2 3">
    <name type="scientific">Apodemus speciosus</name>
    <name type="common">Large Japanese field mouse</name>
    <dbReference type="NCBI Taxonomy" id="105296"/>
    <lineage>
        <taxon>Eukaryota</taxon>
        <taxon>Metazoa</taxon>
        <taxon>Chordata</taxon>
        <taxon>Craniata</taxon>
        <taxon>Vertebrata</taxon>
        <taxon>Euteleostomi</taxon>
        <taxon>Mammalia</taxon>
        <taxon>Eutheria</taxon>
        <taxon>Euarchontoglires</taxon>
        <taxon>Glires</taxon>
        <taxon>Rodentia</taxon>
        <taxon>Myomorpha</taxon>
        <taxon>Muroidea</taxon>
        <taxon>Muridae</taxon>
        <taxon>Murinae</taxon>
        <taxon>Apodemus</taxon>
    </lineage>
</organism>
<comment type="caution">
    <text evidence="2">The sequence shown here is derived from an EMBL/GenBank/DDBJ whole genome shotgun (WGS) entry which is preliminary data.</text>
</comment>
<evidence type="ECO:0000256" key="1">
    <source>
        <dbReference type="SAM" id="MobiDB-lite"/>
    </source>
</evidence>
<keyword evidence="3" id="KW-1185">Reference proteome</keyword>
<protein>
    <submittedName>
        <fullName evidence="2">Coiled-coil domain-containing protein 85A</fullName>
    </submittedName>
</protein>
<reference evidence="2 3" key="1">
    <citation type="submission" date="2024-08" db="EMBL/GenBank/DDBJ databases">
        <title>The draft genome of Apodemus speciosus.</title>
        <authorList>
            <person name="Nabeshima K."/>
            <person name="Suzuki S."/>
            <person name="Onuma M."/>
        </authorList>
    </citation>
    <scope>NUCLEOTIDE SEQUENCE [LARGE SCALE GENOMIC DNA]</scope>
    <source>
        <strain evidence="2">IB14-021</strain>
    </source>
</reference>
<evidence type="ECO:0000313" key="2">
    <source>
        <dbReference type="EMBL" id="GAB1295871.1"/>
    </source>
</evidence>
<feature type="compositionally biased region" description="Basic and acidic residues" evidence="1">
    <location>
        <begin position="38"/>
        <end position="51"/>
    </location>
</feature>
<accession>A0ABQ0FA02</accession>